<gene>
    <name evidence="1" type="ORF">SAMN05444398_1401</name>
</gene>
<dbReference type="Proteomes" id="UP000183974">
    <property type="component" value="Unassembled WGS sequence"/>
</dbReference>
<dbReference type="EMBL" id="FRBR01000040">
    <property type="protein sequence ID" value="SHM69313.1"/>
    <property type="molecule type" value="Genomic_DNA"/>
</dbReference>
<evidence type="ECO:0008006" key="3">
    <source>
        <dbReference type="Google" id="ProtNLM"/>
    </source>
</evidence>
<sequence length="123" mass="14152">MTKRHRRHSTAKKREVVEAYFQGESMRTLSQKHDVCRTLIPIWIDKYERGEFDDDALEEELLPEYEARIAALERLVGRQALEIEFLKGARRRAQSQRNAPTSVITGPPGVVTLTCRQSAKASR</sequence>
<dbReference type="SUPFAM" id="SSF46689">
    <property type="entry name" value="Homeodomain-like"/>
    <property type="match status" value="1"/>
</dbReference>
<accession>A0A1M7KVP5</accession>
<reference evidence="1 2" key="1">
    <citation type="submission" date="2016-11" db="EMBL/GenBank/DDBJ databases">
        <authorList>
            <person name="Jaros S."/>
            <person name="Januszkiewicz K."/>
            <person name="Wedrychowicz H."/>
        </authorList>
    </citation>
    <scope>NUCLEOTIDE SEQUENCE [LARGE SCALE GENOMIC DNA]</scope>
    <source>
        <strain evidence="1 2">DSM 29589</strain>
    </source>
</reference>
<dbReference type="AlphaFoldDB" id="A0A1M7KVP5"/>
<protein>
    <recommendedName>
        <fullName evidence="3">Transposase</fullName>
    </recommendedName>
</protein>
<proteinExistence type="predicted"/>
<dbReference type="InterPro" id="IPR009057">
    <property type="entry name" value="Homeodomain-like_sf"/>
</dbReference>
<evidence type="ECO:0000313" key="2">
    <source>
        <dbReference type="Proteomes" id="UP000183974"/>
    </source>
</evidence>
<keyword evidence="2" id="KW-1185">Reference proteome</keyword>
<dbReference type="OrthoDB" id="7960163at2"/>
<evidence type="ECO:0000313" key="1">
    <source>
        <dbReference type="EMBL" id="SHM69313.1"/>
    </source>
</evidence>
<name>A0A1M7KVP5_9RHOB</name>
<organism evidence="1 2">
    <name type="scientific">Roseovarius pacificus</name>
    <dbReference type="NCBI Taxonomy" id="337701"/>
    <lineage>
        <taxon>Bacteria</taxon>
        <taxon>Pseudomonadati</taxon>
        <taxon>Pseudomonadota</taxon>
        <taxon>Alphaproteobacteria</taxon>
        <taxon>Rhodobacterales</taxon>
        <taxon>Roseobacteraceae</taxon>
        <taxon>Roseovarius</taxon>
    </lineage>
</organism>
<dbReference type="RefSeq" id="WP_073038218.1">
    <property type="nucleotide sequence ID" value="NZ_BMLR01000039.1"/>
</dbReference>